<name>A0A2K1K654_PHYPA</name>
<dbReference type="EnsemblPlants" id="Pp3c8_4520V3.1">
    <property type="protein sequence ID" value="Pp3c8_4520V3.1"/>
    <property type="gene ID" value="Pp3c8_4520"/>
</dbReference>
<keyword evidence="3" id="KW-1185">Reference proteome</keyword>
<dbReference type="Proteomes" id="UP000006727">
    <property type="component" value="Chromosome 8"/>
</dbReference>
<reference evidence="1 3" key="2">
    <citation type="journal article" date="2018" name="Plant J.">
        <title>The Physcomitrella patens chromosome-scale assembly reveals moss genome structure and evolution.</title>
        <authorList>
            <person name="Lang D."/>
            <person name="Ullrich K.K."/>
            <person name="Murat F."/>
            <person name="Fuchs J."/>
            <person name="Jenkins J."/>
            <person name="Haas F.B."/>
            <person name="Piednoel M."/>
            <person name="Gundlach H."/>
            <person name="Van Bel M."/>
            <person name="Meyberg R."/>
            <person name="Vives C."/>
            <person name="Morata J."/>
            <person name="Symeonidi A."/>
            <person name="Hiss M."/>
            <person name="Muchero W."/>
            <person name="Kamisugi Y."/>
            <person name="Saleh O."/>
            <person name="Blanc G."/>
            <person name="Decker E.L."/>
            <person name="van Gessel N."/>
            <person name="Grimwood J."/>
            <person name="Hayes R.D."/>
            <person name="Graham S.W."/>
            <person name="Gunter L.E."/>
            <person name="McDaniel S.F."/>
            <person name="Hoernstein S.N.W."/>
            <person name="Larsson A."/>
            <person name="Li F.W."/>
            <person name="Perroud P.F."/>
            <person name="Phillips J."/>
            <person name="Ranjan P."/>
            <person name="Rokshar D.S."/>
            <person name="Rothfels C.J."/>
            <person name="Schneider L."/>
            <person name="Shu S."/>
            <person name="Stevenson D.W."/>
            <person name="Thummler F."/>
            <person name="Tillich M."/>
            <person name="Villarreal Aguilar J.C."/>
            <person name="Widiez T."/>
            <person name="Wong G.K."/>
            <person name="Wymore A."/>
            <person name="Zhang Y."/>
            <person name="Zimmer A.D."/>
            <person name="Quatrano R.S."/>
            <person name="Mayer K.F.X."/>
            <person name="Goodstein D."/>
            <person name="Casacuberta J.M."/>
            <person name="Vandepoele K."/>
            <person name="Reski R."/>
            <person name="Cuming A.C."/>
            <person name="Tuskan G.A."/>
            <person name="Maumus F."/>
            <person name="Salse J."/>
            <person name="Schmutz J."/>
            <person name="Rensing S.A."/>
        </authorList>
    </citation>
    <scope>NUCLEOTIDE SEQUENCE [LARGE SCALE GENOMIC DNA]</scope>
    <source>
        <strain evidence="2 3">cv. Gransden 2004</strain>
    </source>
</reference>
<gene>
    <name evidence="1" type="ORF">PHYPA_011155</name>
</gene>
<protein>
    <submittedName>
        <fullName evidence="1 2">Uncharacterized protein</fullName>
    </submittedName>
</protein>
<dbReference type="EMBL" id="ABEU02000008">
    <property type="protein sequence ID" value="PNR49259.1"/>
    <property type="molecule type" value="Genomic_DNA"/>
</dbReference>
<reference evidence="2" key="3">
    <citation type="submission" date="2020-12" db="UniProtKB">
        <authorList>
            <consortium name="EnsemblPlants"/>
        </authorList>
    </citation>
    <scope>IDENTIFICATION</scope>
</reference>
<dbReference type="AlphaFoldDB" id="A0A2K1K654"/>
<reference evidence="1 3" key="1">
    <citation type="journal article" date="2008" name="Science">
        <title>The Physcomitrella genome reveals evolutionary insights into the conquest of land by plants.</title>
        <authorList>
            <person name="Rensing S."/>
            <person name="Lang D."/>
            <person name="Zimmer A."/>
            <person name="Terry A."/>
            <person name="Salamov A."/>
            <person name="Shapiro H."/>
            <person name="Nishiyama T."/>
            <person name="Perroud P.-F."/>
            <person name="Lindquist E."/>
            <person name="Kamisugi Y."/>
            <person name="Tanahashi T."/>
            <person name="Sakakibara K."/>
            <person name="Fujita T."/>
            <person name="Oishi K."/>
            <person name="Shin-I T."/>
            <person name="Kuroki Y."/>
            <person name="Toyoda A."/>
            <person name="Suzuki Y."/>
            <person name="Hashimoto A."/>
            <person name="Yamaguchi K."/>
            <person name="Sugano A."/>
            <person name="Kohara Y."/>
            <person name="Fujiyama A."/>
            <person name="Anterola A."/>
            <person name="Aoki S."/>
            <person name="Ashton N."/>
            <person name="Barbazuk W.B."/>
            <person name="Barker E."/>
            <person name="Bennetzen J."/>
            <person name="Bezanilla M."/>
            <person name="Blankenship R."/>
            <person name="Cho S.H."/>
            <person name="Dutcher S."/>
            <person name="Estelle M."/>
            <person name="Fawcett J.A."/>
            <person name="Gundlach H."/>
            <person name="Hanada K."/>
            <person name="Heyl A."/>
            <person name="Hicks K.A."/>
            <person name="Hugh J."/>
            <person name="Lohr M."/>
            <person name="Mayer K."/>
            <person name="Melkozernov A."/>
            <person name="Murata T."/>
            <person name="Nelson D."/>
            <person name="Pils B."/>
            <person name="Prigge M."/>
            <person name="Reiss B."/>
            <person name="Renner T."/>
            <person name="Rombauts S."/>
            <person name="Rushton P."/>
            <person name="Sanderfoot A."/>
            <person name="Schween G."/>
            <person name="Shiu S.-H."/>
            <person name="Stueber K."/>
            <person name="Theodoulou F.L."/>
            <person name="Tu H."/>
            <person name="Van de Peer Y."/>
            <person name="Verrier P.J."/>
            <person name="Waters E."/>
            <person name="Wood A."/>
            <person name="Yang L."/>
            <person name="Cove D."/>
            <person name="Cuming A."/>
            <person name="Hasebe M."/>
            <person name="Lucas S."/>
            <person name="Mishler D.B."/>
            <person name="Reski R."/>
            <person name="Grigoriev I."/>
            <person name="Quatrano R.S."/>
            <person name="Boore J.L."/>
        </authorList>
    </citation>
    <scope>NUCLEOTIDE SEQUENCE [LARGE SCALE GENOMIC DNA]</scope>
    <source>
        <strain evidence="2 3">cv. Gransden 2004</strain>
    </source>
</reference>
<evidence type="ECO:0000313" key="3">
    <source>
        <dbReference type="Proteomes" id="UP000006727"/>
    </source>
</evidence>
<sequence length="29" mass="3489">MERTKTLKRTLSMCFQLNGFLWPESSQKK</sequence>
<dbReference type="Gramene" id="Pp3c8_4520V3.1">
    <property type="protein sequence ID" value="Pp3c8_4520V3.1"/>
    <property type="gene ID" value="Pp3c8_4520"/>
</dbReference>
<evidence type="ECO:0000313" key="2">
    <source>
        <dbReference type="EnsemblPlants" id="Pp3c8_4520V3.1"/>
    </source>
</evidence>
<organism evidence="1">
    <name type="scientific">Physcomitrium patens</name>
    <name type="common">Spreading-leaved earth moss</name>
    <name type="synonym">Physcomitrella patens</name>
    <dbReference type="NCBI Taxonomy" id="3218"/>
    <lineage>
        <taxon>Eukaryota</taxon>
        <taxon>Viridiplantae</taxon>
        <taxon>Streptophyta</taxon>
        <taxon>Embryophyta</taxon>
        <taxon>Bryophyta</taxon>
        <taxon>Bryophytina</taxon>
        <taxon>Bryopsida</taxon>
        <taxon>Funariidae</taxon>
        <taxon>Funariales</taxon>
        <taxon>Funariaceae</taxon>
        <taxon>Physcomitrium</taxon>
    </lineage>
</organism>
<accession>A0A2K1K654</accession>
<proteinExistence type="predicted"/>
<evidence type="ECO:0000313" key="1">
    <source>
        <dbReference type="EMBL" id="PNR49259.1"/>
    </source>
</evidence>
<dbReference type="InParanoid" id="A0A2K1K654"/>